<keyword evidence="2" id="KW-1185">Reference proteome</keyword>
<dbReference type="Proteomes" id="UP000298652">
    <property type="component" value="Chromosome 1"/>
</dbReference>
<dbReference type="EMBL" id="CM016552">
    <property type="protein sequence ID" value="TKW37118.1"/>
    <property type="molecule type" value="Genomic_DNA"/>
</dbReference>
<organism evidence="1 2">
    <name type="scientific">Setaria viridis</name>
    <name type="common">Green bristlegrass</name>
    <name type="synonym">Setaria italica subsp. viridis</name>
    <dbReference type="NCBI Taxonomy" id="4556"/>
    <lineage>
        <taxon>Eukaryota</taxon>
        <taxon>Viridiplantae</taxon>
        <taxon>Streptophyta</taxon>
        <taxon>Embryophyta</taxon>
        <taxon>Tracheophyta</taxon>
        <taxon>Spermatophyta</taxon>
        <taxon>Magnoliopsida</taxon>
        <taxon>Liliopsida</taxon>
        <taxon>Poales</taxon>
        <taxon>Poaceae</taxon>
        <taxon>PACMAD clade</taxon>
        <taxon>Panicoideae</taxon>
        <taxon>Panicodae</taxon>
        <taxon>Paniceae</taxon>
        <taxon>Cenchrinae</taxon>
        <taxon>Setaria</taxon>
    </lineage>
</organism>
<gene>
    <name evidence="1" type="ORF">SEVIR_1G028500v2</name>
</gene>
<name>A0A4U6W3Q6_SETVI</name>
<accession>A0A4U6W3Q6</accession>
<proteinExistence type="predicted"/>
<reference evidence="1" key="1">
    <citation type="submission" date="2019-03" db="EMBL/GenBank/DDBJ databases">
        <title>WGS assembly of Setaria viridis.</title>
        <authorList>
            <person name="Huang P."/>
            <person name="Jenkins J."/>
            <person name="Grimwood J."/>
            <person name="Barry K."/>
            <person name="Healey A."/>
            <person name="Mamidi S."/>
            <person name="Sreedasyam A."/>
            <person name="Shu S."/>
            <person name="Feldman M."/>
            <person name="Wu J."/>
            <person name="Yu Y."/>
            <person name="Chen C."/>
            <person name="Johnson J."/>
            <person name="Rokhsar D."/>
            <person name="Baxter I."/>
            <person name="Schmutz J."/>
            <person name="Brutnell T."/>
            <person name="Kellogg E."/>
        </authorList>
    </citation>
    <scope>NUCLEOTIDE SEQUENCE [LARGE SCALE GENOMIC DNA]</scope>
</reference>
<evidence type="ECO:0000313" key="2">
    <source>
        <dbReference type="Proteomes" id="UP000298652"/>
    </source>
</evidence>
<dbReference type="AlphaFoldDB" id="A0A4U6W3Q6"/>
<evidence type="ECO:0000313" key="1">
    <source>
        <dbReference type="EMBL" id="TKW37118.1"/>
    </source>
</evidence>
<sequence>MPLGPSLADPWRVLVGTRLVGPSFTKLLLLRRLTGLGLHLIGEALLLPCIDLRRSMGFPSLGGRGTAMSGTWMRHERCCQQLQGRSSCLALLSHCGSLASLLLCDPFILRGFLPSLLRKGDNQGGVGATAV</sequence>
<protein>
    <submittedName>
        <fullName evidence="1">Uncharacterized protein</fullName>
    </submittedName>
</protein>
<dbReference type="Gramene" id="TKW37118">
    <property type="protein sequence ID" value="TKW37118"/>
    <property type="gene ID" value="SEVIR_1G028500v2"/>
</dbReference>